<feature type="signal peptide" evidence="2">
    <location>
        <begin position="1"/>
        <end position="22"/>
    </location>
</feature>
<keyword evidence="4" id="KW-1185">Reference proteome</keyword>
<gene>
    <name evidence="3" type="ORF">NTJ_01513</name>
</gene>
<keyword evidence="2" id="KW-0732">Signal</keyword>
<organism evidence="3 4">
    <name type="scientific">Nesidiocoris tenuis</name>
    <dbReference type="NCBI Taxonomy" id="355587"/>
    <lineage>
        <taxon>Eukaryota</taxon>
        <taxon>Metazoa</taxon>
        <taxon>Ecdysozoa</taxon>
        <taxon>Arthropoda</taxon>
        <taxon>Hexapoda</taxon>
        <taxon>Insecta</taxon>
        <taxon>Pterygota</taxon>
        <taxon>Neoptera</taxon>
        <taxon>Paraneoptera</taxon>
        <taxon>Hemiptera</taxon>
        <taxon>Heteroptera</taxon>
        <taxon>Panheteroptera</taxon>
        <taxon>Cimicomorpha</taxon>
        <taxon>Miridae</taxon>
        <taxon>Dicyphina</taxon>
        <taxon>Nesidiocoris</taxon>
    </lineage>
</organism>
<reference evidence="3 4" key="1">
    <citation type="submission" date="2023-09" db="EMBL/GenBank/DDBJ databases">
        <title>Nesidiocoris tenuis whole genome shotgun sequence.</title>
        <authorList>
            <person name="Shibata T."/>
            <person name="Shimoda M."/>
            <person name="Kobayashi T."/>
            <person name="Uehara T."/>
        </authorList>
    </citation>
    <scope>NUCLEOTIDE SEQUENCE [LARGE SCALE GENOMIC DNA]</scope>
    <source>
        <strain evidence="3 4">Japan</strain>
    </source>
</reference>
<protein>
    <recommendedName>
        <fullName evidence="5">Secreted protein</fullName>
    </recommendedName>
</protein>
<feature type="chain" id="PRO_5047357855" description="Secreted protein" evidence="2">
    <location>
        <begin position="23"/>
        <end position="124"/>
    </location>
</feature>
<evidence type="ECO:0000256" key="2">
    <source>
        <dbReference type="SAM" id="SignalP"/>
    </source>
</evidence>
<proteinExistence type="predicted"/>
<name>A0ABN7A8R9_9HEMI</name>
<dbReference type="Proteomes" id="UP001307889">
    <property type="component" value="Chromosome 1"/>
</dbReference>
<sequence length="124" mass="13463">MYRGFVSFCPAVLRLILATLSGHRISSRNPSPPITCSNFLFLIAPISEVETSALTNPIRADRGLILDRPPPRSAIRTFSYTCILTPTTAQLRDSLLRGPNLNGGAPKTSNFLSTPLPPQTARSL</sequence>
<evidence type="ECO:0000313" key="3">
    <source>
        <dbReference type="EMBL" id="BES88705.1"/>
    </source>
</evidence>
<feature type="region of interest" description="Disordered" evidence="1">
    <location>
        <begin position="95"/>
        <end position="124"/>
    </location>
</feature>
<evidence type="ECO:0008006" key="5">
    <source>
        <dbReference type="Google" id="ProtNLM"/>
    </source>
</evidence>
<accession>A0ABN7A8R9</accession>
<evidence type="ECO:0000256" key="1">
    <source>
        <dbReference type="SAM" id="MobiDB-lite"/>
    </source>
</evidence>
<dbReference type="EMBL" id="AP028909">
    <property type="protein sequence ID" value="BES88705.1"/>
    <property type="molecule type" value="Genomic_DNA"/>
</dbReference>
<evidence type="ECO:0000313" key="4">
    <source>
        <dbReference type="Proteomes" id="UP001307889"/>
    </source>
</evidence>